<dbReference type="EMBL" id="NHON01000122">
    <property type="protein sequence ID" value="OWJ59089.1"/>
    <property type="molecule type" value="Genomic_DNA"/>
</dbReference>
<feature type="signal peptide" evidence="3">
    <location>
        <begin position="1"/>
        <end position="20"/>
    </location>
</feature>
<evidence type="ECO:0000256" key="3">
    <source>
        <dbReference type="SAM" id="SignalP"/>
    </source>
</evidence>
<dbReference type="PANTHER" id="PTHR43037:SF5">
    <property type="entry name" value="FERULOYL ESTERASE"/>
    <property type="match status" value="1"/>
</dbReference>
<organism evidence="5 6">
    <name type="scientific">Inquilinus limosus</name>
    <dbReference type="NCBI Taxonomy" id="171674"/>
    <lineage>
        <taxon>Bacteria</taxon>
        <taxon>Pseudomonadati</taxon>
        <taxon>Pseudomonadota</taxon>
        <taxon>Alphaproteobacteria</taxon>
        <taxon>Rhodospirillales</taxon>
        <taxon>Rhodospirillaceae</taxon>
        <taxon>Inquilinus</taxon>
    </lineage>
</organism>
<dbReference type="GO" id="GO:0016787">
    <property type="term" value="F:hydrolase activity"/>
    <property type="evidence" value="ECO:0007669"/>
    <property type="project" value="UniProtKB-KW"/>
</dbReference>
<dbReference type="Pfam" id="PF02230">
    <property type="entry name" value="Abhydrolase_2"/>
    <property type="match status" value="1"/>
</dbReference>
<dbReference type="InterPro" id="IPR029058">
    <property type="entry name" value="AB_hydrolase_fold"/>
</dbReference>
<comment type="caution">
    <text evidence="5">The sequence shown here is derived from an EMBL/GenBank/DDBJ whole genome shotgun (WGS) entry which is preliminary data.</text>
</comment>
<dbReference type="OrthoDB" id="9767239at2"/>
<keyword evidence="1 3" id="KW-0732">Signal</keyword>
<accession>A0A211Z1E9</accession>
<proteinExistence type="predicted"/>
<dbReference type="InterPro" id="IPR050955">
    <property type="entry name" value="Plant_Biomass_Hydrol_Est"/>
</dbReference>
<reference evidence="6" key="1">
    <citation type="submission" date="2017-05" db="EMBL/GenBank/DDBJ databases">
        <authorList>
            <person name="Macchi M."/>
            <person name="Festa S."/>
            <person name="Coppotelli B.M."/>
            <person name="Morelli I.S."/>
        </authorList>
    </citation>
    <scope>NUCLEOTIDE SEQUENCE [LARGE SCALE GENOMIC DNA]</scope>
    <source>
        <strain evidence="6">I</strain>
    </source>
</reference>
<evidence type="ECO:0000256" key="1">
    <source>
        <dbReference type="ARBA" id="ARBA00022729"/>
    </source>
</evidence>
<dbReference type="SUPFAM" id="SSF53474">
    <property type="entry name" value="alpha/beta-Hydrolases"/>
    <property type="match status" value="1"/>
</dbReference>
<dbReference type="Proteomes" id="UP000196655">
    <property type="component" value="Unassembled WGS sequence"/>
</dbReference>
<sequence>MARLLLAGAALGLALQPALAAGTESCGGDVPCRVADGEYRIALPPGGAPAGVYLFFHGYEGSAADQMRAADLIAVARAHGLAFAAPDGLDHTWSFAGSPSHDRDDTRFTGEVLDDLQRRFGFGPDRVVVGGFSQGASMAWTVACHLGNRVAGAVTFSGVFWDPLPRPGDCEAVPPPLVHVHGRADRTFPLAGRAIGDRWHQGDTFLSLKVLEERAGCRLGADTPVTVAGIACAQAQGCERGPLTLCLHDGGHEVRAQWLDGALGALGLPATPITSEVLP</sequence>
<evidence type="ECO:0000259" key="4">
    <source>
        <dbReference type="Pfam" id="PF02230"/>
    </source>
</evidence>
<protein>
    <recommendedName>
        <fullName evidence="4">Phospholipase/carboxylesterase/thioesterase domain-containing protein</fullName>
    </recommendedName>
</protein>
<dbReference type="InterPro" id="IPR003140">
    <property type="entry name" value="PLipase/COase/thioEstase"/>
</dbReference>
<keyword evidence="2" id="KW-0378">Hydrolase</keyword>
<dbReference type="Gene3D" id="3.40.50.1820">
    <property type="entry name" value="alpha/beta hydrolase"/>
    <property type="match status" value="1"/>
</dbReference>
<name>A0A211Z1E9_9PROT</name>
<feature type="chain" id="PRO_5012781225" description="Phospholipase/carboxylesterase/thioesterase domain-containing protein" evidence="3">
    <location>
        <begin position="21"/>
        <end position="279"/>
    </location>
</feature>
<gene>
    <name evidence="5" type="ORF">BWR60_32605</name>
</gene>
<dbReference type="AlphaFoldDB" id="A0A211Z1E9"/>
<evidence type="ECO:0000313" key="6">
    <source>
        <dbReference type="Proteomes" id="UP000196655"/>
    </source>
</evidence>
<keyword evidence="6" id="KW-1185">Reference proteome</keyword>
<evidence type="ECO:0000256" key="2">
    <source>
        <dbReference type="ARBA" id="ARBA00022801"/>
    </source>
</evidence>
<feature type="domain" description="Phospholipase/carboxylesterase/thioesterase" evidence="4">
    <location>
        <begin position="121"/>
        <end position="191"/>
    </location>
</feature>
<dbReference type="PANTHER" id="PTHR43037">
    <property type="entry name" value="UNNAMED PRODUCT-RELATED"/>
    <property type="match status" value="1"/>
</dbReference>
<evidence type="ECO:0000313" key="5">
    <source>
        <dbReference type="EMBL" id="OWJ59089.1"/>
    </source>
</evidence>
<dbReference type="RefSeq" id="WP_088156915.1">
    <property type="nucleotide sequence ID" value="NZ_NHON01000122.1"/>
</dbReference>